<name>A0A7S3AQA8_9EUKA</name>
<proteinExistence type="predicted"/>
<dbReference type="Pfam" id="PF02826">
    <property type="entry name" value="2-Hacid_dh_C"/>
    <property type="match status" value="1"/>
</dbReference>
<keyword evidence="2" id="KW-0520">NAD</keyword>
<dbReference type="InterPro" id="IPR036291">
    <property type="entry name" value="NAD(P)-bd_dom_sf"/>
</dbReference>
<dbReference type="PANTHER" id="PTHR43333">
    <property type="entry name" value="2-HACID_DH_C DOMAIN-CONTAINING PROTEIN"/>
    <property type="match status" value="1"/>
</dbReference>
<evidence type="ECO:0000256" key="1">
    <source>
        <dbReference type="ARBA" id="ARBA00023002"/>
    </source>
</evidence>
<dbReference type="PROSITE" id="PS00671">
    <property type="entry name" value="D_2_HYDROXYACID_DH_3"/>
    <property type="match status" value="1"/>
</dbReference>
<dbReference type="GO" id="GO:0016491">
    <property type="term" value="F:oxidoreductase activity"/>
    <property type="evidence" value="ECO:0007669"/>
    <property type="project" value="UniProtKB-KW"/>
</dbReference>
<dbReference type="Gene3D" id="3.40.50.720">
    <property type="entry name" value="NAD(P)-binding Rossmann-like Domain"/>
    <property type="match status" value="2"/>
</dbReference>
<dbReference type="InterPro" id="IPR029753">
    <property type="entry name" value="D-isomer_DH_CS"/>
</dbReference>
<protein>
    <recommendedName>
        <fullName evidence="3">D-isomer specific 2-hydroxyacid dehydrogenase NAD-binding domain-containing protein</fullName>
    </recommendedName>
</protein>
<dbReference type="AlphaFoldDB" id="A0A7S3AQA8"/>
<gene>
    <name evidence="4" type="ORF">HERI1096_LOCUS12590</name>
</gene>
<accession>A0A7S3AQA8</accession>
<feature type="domain" description="D-isomer specific 2-hydroxyacid dehydrogenase NAD-binding" evidence="3">
    <location>
        <begin position="123"/>
        <end position="297"/>
    </location>
</feature>
<keyword evidence="1" id="KW-0560">Oxidoreductase</keyword>
<evidence type="ECO:0000259" key="3">
    <source>
        <dbReference type="Pfam" id="PF02826"/>
    </source>
</evidence>
<reference evidence="4" key="1">
    <citation type="submission" date="2021-01" db="EMBL/GenBank/DDBJ databases">
        <authorList>
            <person name="Corre E."/>
            <person name="Pelletier E."/>
            <person name="Niang G."/>
            <person name="Scheremetjew M."/>
            <person name="Finn R."/>
            <person name="Kale V."/>
            <person name="Holt S."/>
            <person name="Cochrane G."/>
            <person name="Meng A."/>
            <person name="Brown T."/>
            <person name="Cohen L."/>
        </authorList>
    </citation>
    <scope>NUCLEOTIDE SEQUENCE</scope>
    <source>
        <strain evidence="4">CCMP281</strain>
    </source>
</reference>
<dbReference type="InterPro" id="IPR006140">
    <property type="entry name" value="D-isomer_DH_NAD-bd"/>
</dbReference>
<dbReference type="GO" id="GO:0051287">
    <property type="term" value="F:NAD binding"/>
    <property type="evidence" value="ECO:0007669"/>
    <property type="project" value="InterPro"/>
</dbReference>
<dbReference type="EMBL" id="HBHX01022642">
    <property type="protein sequence ID" value="CAE0111930.1"/>
    <property type="molecule type" value="Transcribed_RNA"/>
</dbReference>
<evidence type="ECO:0000313" key="4">
    <source>
        <dbReference type="EMBL" id="CAE0111930.1"/>
    </source>
</evidence>
<organism evidence="4">
    <name type="scientific">Haptolina ericina</name>
    <dbReference type="NCBI Taxonomy" id="156174"/>
    <lineage>
        <taxon>Eukaryota</taxon>
        <taxon>Haptista</taxon>
        <taxon>Haptophyta</taxon>
        <taxon>Prymnesiophyceae</taxon>
        <taxon>Prymnesiales</taxon>
        <taxon>Prymnesiaceae</taxon>
        <taxon>Haptolina</taxon>
    </lineage>
</organism>
<dbReference type="SUPFAM" id="SSF51735">
    <property type="entry name" value="NAD(P)-binding Rossmann-fold domains"/>
    <property type="match status" value="1"/>
</dbReference>
<evidence type="ECO:0000256" key="2">
    <source>
        <dbReference type="ARBA" id="ARBA00023027"/>
    </source>
</evidence>
<dbReference type="PANTHER" id="PTHR43333:SF1">
    <property type="entry name" value="D-ISOMER SPECIFIC 2-HYDROXYACID DEHYDROGENASE NAD-BINDING DOMAIN-CONTAINING PROTEIN"/>
    <property type="match status" value="1"/>
</dbReference>
<sequence>MHLLCTSPIKENWAEELTALGATVTTLEFDGTFEAADDAKFDGAMITSEAFKLYFQGGMSALSVPYDALSALVRSGRVAWVHVCASGLDVPVFFPLMRACHETGTTLTHCPGVYGIPIAQYCIGHMLSVCRMIPQHAINQASRKYESLVQRDIRTCTVGIVGAGGIGAELAKLSKAFGMGTIGWRRNAAPAPNYDEMLSGPDGLDRLLSASDFVVVAIPKTPATEGLIGPAQLRSMKRTAWVINVARGKVVDEAALVTALSAEDQAPAGAVLDVFAVEPLPDNSPLWQLPNVVITPHDSWRTDEALKDNHRYFLDNVGRAARGQPLQGLVAEEYLAPALAAVASL</sequence>